<dbReference type="SUPFAM" id="SSF52980">
    <property type="entry name" value="Restriction endonuclease-like"/>
    <property type="match status" value="1"/>
</dbReference>
<protein>
    <submittedName>
        <fullName evidence="1">Uncharacterized protein</fullName>
    </submittedName>
</protein>
<accession>A0A9P0CBQ1</accession>
<dbReference type="Proteomes" id="UP001153636">
    <property type="component" value="Chromosome 10"/>
</dbReference>
<name>A0A9P0CBQ1_9CUCU</name>
<dbReference type="InterPro" id="IPR011604">
    <property type="entry name" value="PDDEXK-like_dom_sf"/>
</dbReference>
<dbReference type="InterPro" id="IPR011335">
    <property type="entry name" value="Restrct_endonuc-II-like"/>
</dbReference>
<evidence type="ECO:0000313" key="2">
    <source>
        <dbReference type="Proteomes" id="UP001153636"/>
    </source>
</evidence>
<sequence>MERRQEMRLKKKYALPDRDYGNIHEPIPDMDENEYNLRKLEFLNMLNKTQEEIDTIEDLTKEQTSSILWLEERQKNITASNFGKICINKINRQKWTYPDLDSARRLVLHPEEIPIPSFSSLPELTEQVVGCKQEFNWKPTANLKHI</sequence>
<dbReference type="OrthoDB" id="6780028at2759"/>
<gene>
    <name evidence="1" type="ORF">PSYICH_LOCUS1892</name>
</gene>
<dbReference type="EMBL" id="OV651822">
    <property type="protein sequence ID" value="CAH1100602.1"/>
    <property type="molecule type" value="Genomic_DNA"/>
</dbReference>
<dbReference type="GO" id="GO:0006281">
    <property type="term" value="P:DNA repair"/>
    <property type="evidence" value="ECO:0007669"/>
    <property type="project" value="UniProtKB-ARBA"/>
</dbReference>
<proteinExistence type="predicted"/>
<evidence type="ECO:0000313" key="1">
    <source>
        <dbReference type="EMBL" id="CAH1100602.1"/>
    </source>
</evidence>
<keyword evidence="2" id="KW-1185">Reference proteome</keyword>
<dbReference type="Gene3D" id="3.90.320.10">
    <property type="match status" value="1"/>
</dbReference>
<dbReference type="AlphaFoldDB" id="A0A9P0CBQ1"/>
<organism evidence="1 2">
    <name type="scientific">Psylliodes chrysocephalus</name>
    <dbReference type="NCBI Taxonomy" id="3402493"/>
    <lineage>
        <taxon>Eukaryota</taxon>
        <taxon>Metazoa</taxon>
        <taxon>Ecdysozoa</taxon>
        <taxon>Arthropoda</taxon>
        <taxon>Hexapoda</taxon>
        <taxon>Insecta</taxon>
        <taxon>Pterygota</taxon>
        <taxon>Neoptera</taxon>
        <taxon>Endopterygota</taxon>
        <taxon>Coleoptera</taxon>
        <taxon>Polyphaga</taxon>
        <taxon>Cucujiformia</taxon>
        <taxon>Chrysomeloidea</taxon>
        <taxon>Chrysomelidae</taxon>
        <taxon>Galerucinae</taxon>
        <taxon>Alticini</taxon>
        <taxon>Psylliodes</taxon>
    </lineage>
</organism>
<reference evidence="1" key="1">
    <citation type="submission" date="2022-01" db="EMBL/GenBank/DDBJ databases">
        <authorList>
            <person name="King R."/>
        </authorList>
    </citation>
    <scope>NUCLEOTIDE SEQUENCE</scope>
</reference>